<dbReference type="Proteomes" id="UP000076552">
    <property type="component" value="Unassembled WGS sequence"/>
</dbReference>
<dbReference type="GO" id="GO:0071949">
    <property type="term" value="F:FAD binding"/>
    <property type="evidence" value="ECO:0007669"/>
    <property type="project" value="InterPro"/>
</dbReference>
<feature type="chain" id="PRO_5007880431" evidence="3">
    <location>
        <begin position="23"/>
        <end position="599"/>
    </location>
</feature>
<evidence type="ECO:0000259" key="4">
    <source>
        <dbReference type="PROSITE" id="PS51387"/>
    </source>
</evidence>
<reference evidence="5 6" key="1">
    <citation type="submission" date="2015-06" db="EMBL/GenBank/DDBJ databases">
        <title>Survival trade-offs in plant roots during colonization by closely related pathogenic and mutualistic fungi.</title>
        <authorList>
            <person name="Hacquard S."/>
            <person name="Kracher B."/>
            <person name="Hiruma K."/>
            <person name="Weinman A."/>
            <person name="Muench P."/>
            <person name="Garrido Oter R."/>
            <person name="Ver Loren van Themaat E."/>
            <person name="Dallerey J.-F."/>
            <person name="Damm U."/>
            <person name="Henrissat B."/>
            <person name="Lespinet O."/>
            <person name="Thon M."/>
            <person name="Kemen E."/>
            <person name="McHardy A.C."/>
            <person name="Schulze-Lefert P."/>
            <person name="O'Connell R.J."/>
        </authorList>
    </citation>
    <scope>NUCLEOTIDE SEQUENCE [LARGE SCALE GENOMIC DNA]</scope>
    <source>
        <strain evidence="5 6">0861</strain>
    </source>
</reference>
<dbReference type="PANTHER" id="PTHR13878:SF91">
    <property type="entry name" value="FAD BINDING DOMAIN PROTEIN (AFU_ORTHOLOGUE AFUA_6G12070)-RELATED"/>
    <property type="match status" value="1"/>
</dbReference>
<dbReference type="Pfam" id="PF08031">
    <property type="entry name" value="BBE"/>
    <property type="match status" value="1"/>
</dbReference>
<comment type="caution">
    <text evidence="5">The sequence shown here is derived from an EMBL/GenBank/DDBJ whole genome shotgun (WGS) entry which is preliminary data.</text>
</comment>
<dbReference type="InterPro" id="IPR012951">
    <property type="entry name" value="BBE"/>
</dbReference>
<name>A0A166U949_9PEZI</name>
<dbReference type="InterPro" id="IPR006094">
    <property type="entry name" value="Oxid_FAD_bind_N"/>
</dbReference>
<evidence type="ECO:0000313" key="5">
    <source>
        <dbReference type="EMBL" id="KZL73121.1"/>
    </source>
</evidence>
<dbReference type="InterPro" id="IPR016169">
    <property type="entry name" value="FAD-bd_PCMH_sub2"/>
</dbReference>
<dbReference type="InterPro" id="IPR050432">
    <property type="entry name" value="FAD-linked_Oxidoreductases_BP"/>
</dbReference>
<evidence type="ECO:0000313" key="6">
    <source>
        <dbReference type="Proteomes" id="UP000076552"/>
    </source>
</evidence>
<dbReference type="InterPro" id="IPR016166">
    <property type="entry name" value="FAD-bd_PCMH"/>
</dbReference>
<evidence type="ECO:0000256" key="3">
    <source>
        <dbReference type="SAM" id="SignalP"/>
    </source>
</evidence>
<proteinExistence type="inferred from homology"/>
<keyword evidence="2" id="KW-0560">Oxidoreductase</keyword>
<accession>A0A166U949</accession>
<keyword evidence="6" id="KW-1185">Reference proteome</keyword>
<dbReference type="PROSITE" id="PS51387">
    <property type="entry name" value="FAD_PCMH"/>
    <property type="match status" value="1"/>
</dbReference>
<dbReference type="SUPFAM" id="SSF56176">
    <property type="entry name" value="FAD-binding/transporter-associated domain-like"/>
    <property type="match status" value="1"/>
</dbReference>
<feature type="domain" description="FAD-binding PCMH-type" evidence="4">
    <location>
        <begin position="123"/>
        <end position="309"/>
    </location>
</feature>
<evidence type="ECO:0000256" key="2">
    <source>
        <dbReference type="ARBA" id="ARBA00023002"/>
    </source>
</evidence>
<dbReference type="EMBL" id="LFIV01000048">
    <property type="protein sequence ID" value="KZL73121.1"/>
    <property type="molecule type" value="Genomic_DNA"/>
</dbReference>
<dbReference type="PANTHER" id="PTHR13878">
    <property type="entry name" value="GULONOLACTONE OXIDASE"/>
    <property type="match status" value="1"/>
</dbReference>
<gene>
    <name evidence="5" type="ORF">CT0861_09472</name>
</gene>
<dbReference type="AlphaFoldDB" id="A0A166U949"/>
<dbReference type="InterPro" id="IPR036318">
    <property type="entry name" value="FAD-bd_PCMH-like_sf"/>
</dbReference>
<feature type="signal peptide" evidence="3">
    <location>
        <begin position="1"/>
        <end position="22"/>
    </location>
</feature>
<dbReference type="Pfam" id="PF01565">
    <property type="entry name" value="FAD_binding_4"/>
    <property type="match status" value="1"/>
</dbReference>
<protein>
    <submittedName>
        <fullName evidence="5">FAD binding domain protein</fullName>
    </submittedName>
</protein>
<evidence type="ECO:0000256" key="1">
    <source>
        <dbReference type="ARBA" id="ARBA00005466"/>
    </source>
</evidence>
<dbReference type="STRING" id="708197.A0A166U949"/>
<dbReference type="Gene3D" id="3.30.465.10">
    <property type="match status" value="2"/>
</dbReference>
<comment type="similarity">
    <text evidence="1">Belongs to the oxygen-dependent FAD-linked oxidoreductase family.</text>
</comment>
<organism evidence="5 6">
    <name type="scientific">Colletotrichum tofieldiae</name>
    <dbReference type="NCBI Taxonomy" id="708197"/>
    <lineage>
        <taxon>Eukaryota</taxon>
        <taxon>Fungi</taxon>
        <taxon>Dikarya</taxon>
        <taxon>Ascomycota</taxon>
        <taxon>Pezizomycotina</taxon>
        <taxon>Sordariomycetes</taxon>
        <taxon>Hypocreomycetidae</taxon>
        <taxon>Glomerellales</taxon>
        <taxon>Glomerellaceae</taxon>
        <taxon>Colletotrichum</taxon>
        <taxon>Colletotrichum spaethianum species complex</taxon>
    </lineage>
</organism>
<keyword evidence="3" id="KW-0732">Signal</keyword>
<dbReference type="GO" id="GO:0016491">
    <property type="term" value="F:oxidoreductase activity"/>
    <property type="evidence" value="ECO:0007669"/>
    <property type="project" value="UniProtKB-KW"/>
</dbReference>
<sequence length="599" mass="64391">MKSVLSFMIATLLMGGLTAGEACKCSPSDLCWPSSSEWDTFNTTVSGQLIHTVPPGSVCYPAEPNYDKESCDVVLSNWKSSIFHSSDPASVSSAWSNSTCVPIYSNGTSVDGDPDAGKRGCSLGALPPYVVNVTDASQVQKALRFANQRNLRVVVKNTGHNGAGRLVWTGMNSIWTHNLKQTEFHEKFQASGCSTNTTWKASQMAITIGAGIQDGELLDFAKQNEVVAVAGTNMDVGVVGWATGGGHGYMTGEYGMGADNILEATIVIPNGDVVTANACQNKDIFWAIRGGGGGTFGVIVNMTMKAYAIPKMTLLGLDAASKNGTSAKDWWKFVAQYHGLLPDLQKQGVKGYYTIGGPPSSTTIGLSSSMFLWNKANGTAGKLLAPLQQLLSANNGTVTGSIVEVPVPSFYDLISTMPVYESGARSSTITAARLITENVVLNEQDLLAEVLEEVGTRVTAPEDGMPNLSMSGTMTIGHEHVDNALNPAWRNSVVHLITQQTWDRALPSVNVSEIVSDMTYNKLNALRRLDPGSGTYLNEANTFEPAWQWSFFGPNYGRLRSIKESYDPEGLLWCPQCVGSEDWVQGEDGKLCKAYQPFH</sequence>